<accession>A0ABV4N9F9</accession>
<gene>
    <name evidence="1" type="ORF">AB4566_07135</name>
</gene>
<evidence type="ECO:0000313" key="1">
    <source>
        <dbReference type="EMBL" id="MFA0568044.1"/>
    </source>
</evidence>
<keyword evidence="2" id="KW-1185">Reference proteome</keyword>
<dbReference type="EMBL" id="JBFRUW010000018">
    <property type="protein sequence ID" value="MFA0568044.1"/>
    <property type="molecule type" value="Genomic_DNA"/>
</dbReference>
<organism evidence="1 2">
    <name type="scientific">Vibrio gallaecicus</name>
    <dbReference type="NCBI Taxonomy" id="552386"/>
    <lineage>
        <taxon>Bacteria</taxon>
        <taxon>Pseudomonadati</taxon>
        <taxon>Pseudomonadota</taxon>
        <taxon>Gammaproteobacteria</taxon>
        <taxon>Vibrionales</taxon>
        <taxon>Vibrionaceae</taxon>
        <taxon>Vibrio</taxon>
    </lineage>
</organism>
<name>A0ABV4N9F9_9VIBR</name>
<comment type="caution">
    <text evidence="1">The sequence shown here is derived from an EMBL/GenBank/DDBJ whole genome shotgun (WGS) entry which is preliminary data.</text>
</comment>
<feature type="non-terminal residue" evidence="1">
    <location>
        <position position="131"/>
    </location>
</feature>
<reference evidence="1 2" key="1">
    <citation type="journal article" date="2024" name="ISME J.">
        <title>Tailless and filamentous prophages are predominant in marine Vibrio.</title>
        <authorList>
            <person name="Steensen K."/>
            <person name="Seneca J."/>
            <person name="Bartlau N."/>
            <person name="Yu X.A."/>
            <person name="Hussain F.A."/>
            <person name="Polz M.F."/>
        </authorList>
    </citation>
    <scope>NUCLEOTIDE SEQUENCE [LARGE SCALE GENOMIC DNA]</scope>
    <source>
        <strain evidence="1 2">10N.222.51.A1</strain>
    </source>
</reference>
<protein>
    <submittedName>
        <fullName evidence="1">AraC family transcriptional regulator</fullName>
    </submittedName>
</protein>
<evidence type="ECO:0000313" key="2">
    <source>
        <dbReference type="Proteomes" id="UP001570417"/>
    </source>
</evidence>
<sequence length="131" mass="14976">MKNNAYEVPVIQTDYAKILVQVFSEYGFDLHQLLIDSGLPSDLFQMNSDFVPSESIKRLIFLTSSQLGVTQFTGILALSFRQRIIPNVLHQFVAYETIGDALMNIDTIFENDSPGSKIEFTEEHGQHWFTR</sequence>
<dbReference type="Proteomes" id="UP001570417">
    <property type="component" value="Unassembled WGS sequence"/>
</dbReference>
<proteinExistence type="predicted"/>